<dbReference type="EMBL" id="FNPI01000003">
    <property type="protein sequence ID" value="SDY68458.1"/>
    <property type="molecule type" value="Genomic_DNA"/>
</dbReference>
<dbReference type="SUPFAM" id="SSF51556">
    <property type="entry name" value="Metallo-dependent hydrolases"/>
    <property type="match status" value="1"/>
</dbReference>
<dbReference type="InterPro" id="IPR011059">
    <property type="entry name" value="Metal-dep_hydrolase_composite"/>
</dbReference>
<keyword evidence="3" id="KW-1185">Reference proteome</keyword>
<dbReference type="AlphaFoldDB" id="A0A1H3LWT5"/>
<dbReference type="PANTHER" id="PTHR43794:SF5">
    <property type="entry name" value="CHLOROHYDROLASE FAMILY PROTEIN"/>
    <property type="match status" value="1"/>
</dbReference>
<evidence type="ECO:0000259" key="1">
    <source>
        <dbReference type="Pfam" id="PF01979"/>
    </source>
</evidence>
<dbReference type="InterPro" id="IPR050287">
    <property type="entry name" value="MTA/SAH_deaminase"/>
</dbReference>
<name>A0A1H3LWT5_9BACI</name>
<dbReference type="Proteomes" id="UP000198935">
    <property type="component" value="Unassembled WGS sequence"/>
</dbReference>
<evidence type="ECO:0000313" key="2">
    <source>
        <dbReference type="EMBL" id="SDY68458.1"/>
    </source>
</evidence>
<feature type="domain" description="Amidohydrolase-related" evidence="1">
    <location>
        <begin position="56"/>
        <end position="415"/>
    </location>
</feature>
<accession>A0A1H3LWT5</accession>
<dbReference type="PANTHER" id="PTHR43794">
    <property type="entry name" value="AMINOHYDROLASE SSNA-RELATED"/>
    <property type="match status" value="1"/>
</dbReference>
<dbReference type="Gene3D" id="2.30.40.10">
    <property type="entry name" value="Urease, subunit C, domain 1"/>
    <property type="match status" value="1"/>
</dbReference>
<dbReference type="NCBIfam" id="NF006056">
    <property type="entry name" value="PRK08204.1"/>
    <property type="match status" value="1"/>
</dbReference>
<protein>
    <submittedName>
        <fullName evidence="2">Cytosine/adenosine deaminase</fullName>
    </submittedName>
</protein>
<dbReference type="Gene3D" id="3.20.20.140">
    <property type="entry name" value="Metal-dependent hydrolases"/>
    <property type="match status" value="1"/>
</dbReference>
<dbReference type="InterPro" id="IPR032466">
    <property type="entry name" value="Metal_Hydrolase"/>
</dbReference>
<dbReference type="OrthoDB" id="9807210at2"/>
<sequence>MKKLLIKNGYVLDTNSESRHQLQRKDIFIVDKWIRDIQPNLEAAQDTECINAAGKIIIPGFVDTHRHVWESLLRHIGADWTLLTYLDNLYYGNLGSMLTPEDYHLANLWGALEAVDAGVTTVLDWSMLETPEHADAAINGLQTAGIRAVFAHGTPGYETYWSRDSEIRHPSDARRIKKQYFQSDDQLLTMALAIRGPEFSSWETALDDIRLARELAGIASMHIGFGTWGPHDRSITRLHEAEMLNTDLNLVHVNRIQPDEYKYIAESGASLSVTPEIEMMMGHGYPATGRLHKYDGLVTLGVDVVVATAGDMFSQMKFALQAERAWQNEQRLDKGEMPEQLGITATDVLTFATCNGAKALKLDHKIGTIAVGKEADLLFIDTSSFNMFPLNNEPVGAIVQSARPENIDSVFIAGRPLKRNGQLLYEDLPGLRKKVQSASEAIFQRQGAKNQ</sequence>
<gene>
    <name evidence="2" type="ORF">SAMN05421736_10326</name>
</gene>
<proteinExistence type="predicted"/>
<dbReference type="STRING" id="1503961.SAMN05421736_10326"/>
<dbReference type="InterPro" id="IPR006680">
    <property type="entry name" value="Amidohydro-rel"/>
</dbReference>
<dbReference type="Pfam" id="PF01979">
    <property type="entry name" value="Amidohydro_1"/>
    <property type="match status" value="1"/>
</dbReference>
<evidence type="ECO:0000313" key="3">
    <source>
        <dbReference type="Proteomes" id="UP000198935"/>
    </source>
</evidence>
<dbReference type="GO" id="GO:0016810">
    <property type="term" value="F:hydrolase activity, acting on carbon-nitrogen (but not peptide) bonds"/>
    <property type="evidence" value="ECO:0007669"/>
    <property type="project" value="InterPro"/>
</dbReference>
<organism evidence="2 3">
    <name type="scientific">Evansella caseinilytica</name>
    <dbReference type="NCBI Taxonomy" id="1503961"/>
    <lineage>
        <taxon>Bacteria</taxon>
        <taxon>Bacillati</taxon>
        <taxon>Bacillota</taxon>
        <taxon>Bacilli</taxon>
        <taxon>Bacillales</taxon>
        <taxon>Bacillaceae</taxon>
        <taxon>Evansella</taxon>
    </lineage>
</organism>
<dbReference type="SUPFAM" id="SSF51338">
    <property type="entry name" value="Composite domain of metallo-dependent hydrolases"/>
    <property type="match status" value="2"/>
</dbReference>
<reference evidence="3" key="1">
    <citation type="submission" date="2016-10" db="EMBL/GenBank/DDBJ databases">
        <authorList>
            <person name="Varghese N."/>
            <person name="Submissions S."/>
        </authorList>
    </citation>
    <scope>NUCLEOTIDE SEQUENCE [LARGE SCALE GENOMIC DNA]</scope>
    <source>
        <strain evidence="3">SP</strain>
    </source>
</reference>